<sequence length="329" mass="37967">MSSFISTSSSIFSSYFSKKDNKYDISVLIISFITFCALSTFCGIIFTVNFTGWFVITVIGGFIAKCRQELIKSLSGKKFKPEKEVNMLDHRLNSRHHFEEFRLSSSKEIPSIPSYRNKSNNNKSNSKSKLDTILSSFDFSFSGKNNNNNNNNNNKSNKNKKSIPVLPPSEYSTKRNEKRTKNIKQRHSPDIPSQLGPNRRNEWVSDVDYYPSERHSHQPKSKLSVTEKMIESTAAYRVGRKCNGWINGYSEEYAIKQKDSKSGHTSFTSYDDPFYSREPIKELNVRLDQERPKISKQERNAYNKSPAMSLQYARQYLTVLLTVKKEMNL</sequence>
<dbReference type="HOGENOM" id="CLU_947136_0_0_1"/>
<gene>
    <name evidence="3" type="ORF">RirG_221560</name>
</gene>
<feature type="compositionally biased region" description="Basic residues" evidence="1">
    <location>
        <begin position="176"/>
        <end position="186"/>
    </location>
</feature>
<evidence type="ECO:0000313" key="3">
    <source>
        <dbReference type="EMBL" id="EXX55848.1"/>
    </source>
</evidence>
<evidence type="ECO:0000313" key="4">
    <source>
        <dbReference type="Proteomes" id="UP000022910"/>
    </source>
</evidence>
<protein>
    <submittedName>
        <fullName evidence="3">Uncharacterized protein</fullName>
    </submittedName>
</protein>
<dbReference type="AlphaFoldDB" id="A0A015LM26"/>
<keyword evidence="2" id="KW-0812">Transmembrane</keyword>
<accession>A0A015LM26</accession>
<feature type="region of interest" description="Disordered" evidence="1">
    <location>
        <begin position="142"/>
        <end position="200"/>
    </location>
</feature>
<evidence type="ECO:0000256" key="2">
    <source>
        <dbReference type="SAM" id="Phobius"/>
    </source>
</evidence>
<keyword evidence="2" id="KW-0472">Membrane</keyword>
<keyword evidence="2" id="KW-1133">Transmembrane helix</keyword>
<reference evidence="3 4" key="1">
    <citation type="submission" date="2014-02" db="EMBL/GenBank/DDBJ databases">
        <title>Single nucleus genome sequencing reveals high similarity among nuclei of an endomycorrhizal fungus.</title>
        <authorList>
            <person name="Lin K."/>
            <person name="Geurts R."/>
            <person name="Zhang Z."/>
            <person name="Limpens E."/>
            <person name="Saunders D.G."/>
            <person name="Mu D."/>
            <person name="Pang E."/>
            <person name="Cao H."/>
            <person name="Cha H."/>
            <person name="Lin T."/>
            <person name="Zhou Q."/>
            <person name="Shang Y."/>
            <person name="Li Y."/>
            <person name="Ivanov S."/>
            <person name="Sharma T."/>
            <person name="Velzen R.V."/>
            <person name="Ruijter N.D."/>
            <person name="Aanen D.K."/>
            <person name="Win J."/>
            <person name="Kamoun S."/>
            <person name="Bisseling T."/>
            <person name="Huang S."/>
        </authorList>
    </citation>
    <scope>NUCLEOTIDE SEQUENCE [LARGE SCALE GENOMIC DNA]</scope>
    <source>
        <strain evidence="4">DAOM197198w</strain>
    </source>
</reference>
<name>A0A015LM26_RHIIW</name>
<proteinExistence type="predicted"/>
<keyword evidence="4" id="KW-1185">Reference proteome</keyword>
<evidence type="ECO:0000256" key="1">
    <source>
        <dbReference type="SAM" id="MobiDB-lite"/>
    </source>
</evidence>
<dbReference type="OrthoDB" id="2364874at2759"/>
<feature type="transmembrane region" description="Helical" evidence="2">
    <location>
        <begin position="25"/>
        <end position="46"/>
    </location>
</feature>
<dbReference type="EMBL" id="JEMT01027937">
    <property type="protein sequence ID" value="EXX55848.1"/>
    <property type="molecule type" value="Genomic_DNA"/>
</dbReference>
<comment type="caution">
    <text evidence="3">The sequence shown here is derived from an EMBL/GenBank/DDBJ whole genome shotgun (WGS) entry which is preliminary data.</text>
</comment>
<dbReference type="Proteomes" id="UP000022910">
    <property type="component" value="Unassembled WGS sequence"/>
</dbReference>
<organism evidence="3 4">
    <name type="scientific">Rhizophagus irregularis (strain DAOM 197198w)</name>
    <name type="common">Glomus intraradices</name>
    <dbReference type="NCBI Taxonomy" id="1432141"/>
    <lineage>
        <taxon>Eukaryota</taxon>
        <taxon>Fungi</taxon>
        <taxon>Fungi incertae sedis</taxon>
        <taxon>Mucoromycota</taxon>
        <taxon>Glomeromycotina</taxon>
        <taxon>Glomeromycetes</taxon>
        <taxon>Glomerales</taxon>
        <taxon>Glomeraceae</taxon>
        <taxon>Rhizophagus</taxon>
    </lineage>
</organism>
<feature type="compositionally biased region" description="Low complexity" evidence="1">
    <location>
        <begin position="144"/>
        <end position="156"/>
    </location>
</feature>